<keyword evidence="3 5" id="KW-0732">Signal</keyword>
<comment type="subcellular location">
    <subcellularLocation>
        <location evidence="1">Secreted</location>
    </subcellularLocation>
</comment>
<protein>
    <submittedName>
        <fullName evidence="8">Multimerin-2-like</fullName>
    </submittedName>
</protein>
<accession>A0A8B8BLB5</accession>
<dbReference type="PROSITE" id="PS50871">
    <property type="entry name" value="C1Q"/>
    <property type="match status" value="1"/>
</dbReference>
<feature type="region of interest" description="Disordered" evidence="4">
    <location>
        <begin position="139"/>
        <end position="159"/>
    </location>
</feature>
<feature type="domain" description="C1q" evidence="6">
    <location>
        <begin position="260"/>
        <end position="387"/>
    </location>
</feature>
<keyword evidence="7" id="KW-1185">Reference proteome</keyword>
<dbReference type="InterPro" id="IPR001073">
    <property type="entry name" value="C1q_dom"/>
</dbReference>
<dbReference type="InterPro" id="IPR050822">
    <property type="entry name" value="Cerebellin_Synaptic_Org"/>
</dbReference>
<reference evidence="8" key="1">
    <citation type="submission" date="2025-08" db="UniProtKB">
        <authorList>
            <consortium name="RefSeq"/>
        </authorList>
    </citation>
    <scope>IDENTIFICATION</scope>
    <source>
        <tissue evidence="8">Whole sample</tissue>
    </source>
</reference>
<evidence type="ECO:0000256" key="1">
    <source>
        <dbReference type="ARBA" id="ARBA00004613"/>
    </source>
</evidence>
<dbReference type="SUPFAM" id="SSF49842">
    <property type="entry name" value="TNF-like"/>
    <property type="match status" value="1"/>
</dbReference>
<feature type="chain" id="PRO_5034907360" evidence="5">
    <location>
        <begin position="21"/>
        <end position="387"/>
    </location>
</feature>
<evidence type="ECO:0000256" key="2">
    <source>
        <dbReference type="ARBA" id="ARBA00022525"/>
    </source>
</evidence>
<dbReference type="KEGG" id="cvn:111111419"/>
<dbReference type="PANTHER" id="PTHR22923">
    <property type="entry name" value="CEREBELLIN-RELATED"/>
    <property type="match status" value="1"/>
</dbReference>
<dbReference type="PANTHER" id="PTHR22923:SF116">
    <property type="entry name" value="C1Q DOMAIN-CONTAINING PROTEIN"/>
    <property type="match status" value="1"/>
</dbReference>
<evidence type="ECO:0000256" key="4">
    <source>
        <dbReference type="SAM" id="MobiDB-lite"/>
    </source>
</evidence>
<name>A0A8B8BLB5_CRAVI</name>
<gene>
    <name evidence="8" type="primary">LOC111111419</name>
</gene>
<dbReference type="InterPro" id="IPR008983">
    <property type="entry name" value="Tumour_necrosis_fac-like_dom"/>
</dbReference>
<dbReference type="GO" id="GO:0005576">
    <property type="term" value="C:extracellular region"/>
    <property type="evidence" value="ECO:0007669"/>
    <property type="project" value="UniProtKB-SubCell"/>
</dbReference>
<evidence type="ECO:0000256" key="5">
    <source>
        <dbReference type="SAM" id="SignalP"/>
    </source>
</evidence>
<organism evidence="7 8">
    <name type="scientific">Crassostrea virginica</name>
    <name type="common">Eastern oyster</name>
    <dbReference type="NCBI Taxonomy" id="6565"/>
    <lineage>
        <taxon>Eukaryota</taxon>
        <taxon>Metazoa</taxon>
        <taxon>Spiralia</taxon>
        <taxon>Lophotrochozoa</taxon>
        <taxon>Mollusca</taxon>
        <taxon>Bivalvia</taxon>
        <taxon>Autobranchia</taxon>
        <taxon>Pteriomorphia</taxon>
        <taxon>Ostreida</taxon>
        <taxon>Ostreoidea</taxon>
        <taxon>Ostreidae</taxon>
        <taxon>Crassostrea</taxon>
    </lineage>
</organism>
<dbReference type="RefSeq" id="XP_022304113.1">
    <property type="nucleotide sequence ID" value="XM_022448405.1"/>
</dbReference>
<evidence type="ECO:0000313" key="7">
    <source>
        <dbReference type="Proteomes" id="UP000694844"/>
    </source>
</evidence>
<feature type="signal peptide" evidence="5">
    <location>
        <begin position="1"/>
        <end position="20"/>
    </location>
</feature>
<keyword evidence="2" id="KW-0964">Secreted</keyword>
<dbReference type="Proteomes" id="UP000694844">
    <property type="component" value="Chromosome 9"/>
</dbReference>
<dbReference type="OrthoDB" id="10070467at2759"/>
<evidence type="ECO:0000259" key="6">
    <source>
        <dbReference type="PROSITE" id="PS50871"/>
    </source>
</evidence>
<dbReference type="AlphaFoldDB" id="A0A8B8BLB5"/>
<evidence type="ECO:0000256" key="3">
    <source>
        <dbReference type="ARBA" id="ARBA00022729"/>
    </source>
</evidence>
<dbReference type="Gene3D" id="2.60.120.40">
    <property type="match status" value="1"/>
</dbReference>
<evidence type="ECO:0000313" key="8">
    <source>
        <dbReference type="RefSeq" id="XP_022304113.1"/>
    </source>
</evidence>
<dbReference type="PRINTS" id="PR00007">
    <property type="entry name" value="COMPLEMNTC1Q"/>
</dbReference>
<dbReference type="GeneID" id="111111419"/>
<dbReference type="Pfam" id="PF00386">
    <property type="entry name" value="C1q"/>
    <property type="match status" value="1"/>
</dbReference>
<dbReference type="SMART" id="SM00110">
    <property type="entry name" value="C1Q"/>
    <property type="match status" value="1"/>
</dbReference>
<proteinExistence type="predicted"/>
<sequence>MFGLMFISCLLSRFAFHADAGRLNSSSSDTSMLLNADTTVLRQLLNQETLIRMSVVKNVDNLMKDIVTLKDSMTSLQNEVISIKQISKDKQDYVMKELEGIKRQIHLLNDTQMIFEENLKKQNSTGLDLLNMVEKSKAEGRRFQTDTRKSLEEAKKNTTDESLDLKMQVRVLSTSLMRLNEHVQQQDKSFHQLIENNYKAASELITNASLNVQEKTNASLHDLMSDLSETKQNQLRLSAGVLSLEWFRNNISGGVIKMKERNAPTAFTAGVTDSSSYWSSGILVFPTILYNIGRGYDSSTGIFTSPEDGTYVFYVTIRSYNSYSIDVDIVKNGISKVRVDTHGTYQTGTNMAVLSLDRGDKVWVKFHSGQGYYSTSTPVTSFTGFQI</sequence>